<reference evidence="5 6" key="1">
    <citation type="submission" date="2017-07" db="EMBL/GenBank/DDBJ databases">
        <authorList>
            <person name="Sun Z.S."/>
            <person name="Albrecht U."/>
            <person name="Echele G."/>
            <person name="Lee C.C."/>
        </authorList>
    </citation>
    <scope>NUCLEOTIDE SEQUENCE [LARGE SCALE GENOMIC DNA]</scope>
    <source>
        <strain evidence="5 6">DSM 14827</strain>
    </source>
</reference>
<proteinExistence type="predicted"/>
<dbReference type="Proteomes" id="UP000198307">
    <property type="component" value="Unassembled WGS sequence"/>
</dbReference>
<dbReference type="PROSITE" id="PS00356">
    <property type="entry name" value="HTH_LACI_1"/>
    <property type="match status" value="1"/>
</dbReference>
<dbReference type="Pfam" id="PF13407">
    <property type="entry name" value="Peripla_BP_4"/>
    <property type="match status" value="1"/>
</dbReference>
<evidence type="ECO:0000259" key="4">
    <source>
        <dbReference type="PROSITE" id="PS50932"/>
    </source>
</evidence>
<dbReference type="Gene3D" id="1.10.260.40">
    <property type="entry name" value="lambda repressor-like DNA-binding domains"/>
    <property type="match status" value="1"/>
</dbReference>
<keyword evidence="2" id="KW-0238">DNA-binding</keyword>
<evidence type="ECO:0000256" key="1">
    <source>
        <dbReference type="ARBA" id="ARBA00023015"/>
    </source>
</evidence>
<feature type="domain" description="HTH lacI-type" evidence="4">
    <location>
        <begin position="4"/>
        <end position="58"/>
    </location>
</feature>
<dbReference type="CDD" id="cd01392">
    <property type="entry name" value="HTH_LacI"/>
    <property type="match status" value="1"/>
</dbReference>
<organism evidence="5 6">
    <name type="scientific">Paracoccus seriniphilus</name>
    <dbReference type="NCBI Taxonomy" id="184748"/>
    <lineage>
        <taxon>Bacteria</taxon>
        <taxon>Pseudomonadati</taxon>
        <taxon>Pseudomonadota</taxon>
        <taxon>Alphaproteobacteria</taxon>
        <taxon>Rhodobacterales</taxon>
        <taxon>Paracoccaceae</taxon>
        <taxon>Paracoccus</taxon>
    </lineage>
</organism>
<evidence type="ECO:0000313" key="5">
    <source>
        <dbReference type="EMBL" id="SNT76351.1"/>
    </source>
</evidence>
<dbReference type="Gene3D" id="3.40.50.2300">
    <property type="match status" value="2"/>
</dbReference>
<dbReference type="InterPro" id="IPR025997">
    <property type="entry name" value="SBP_2_dom"/>
</dbReference>
<accession>A0A239Q1B2</accession>
<dbReference type="PANTHER" id="PTHR30146">
    <property type="entry name" value="LACI-RELATED TRANSCRIPTIONAL REPRESSOR"/>
    <property type="match status" value="1"/>
</dbReference>
<gene>
    <name evidence="5" type="ORF">SAMN05444959_11860</name>
</gene>
<evidence type="ECO:0000256" key="3">
    <source>
        <dbReference type="ARBA" id="ARBA00023163"/>
    </source>
</evidence>
<evidence type="ECO:0000313" key="6">
    <source>
        <dbReference type="Proteomes" id="UP000198307"/>
    </source>
</evidence>
<evidence type="ECO:0000256" key="2">
    <source>
        <dbReference type="ARBA" id="ARBA00023125"/>
    </source>
</evidence>
<sequence length="347" mass="37430">MRNPTLHDVARAAGVSYSTADRVLNERGGVAEKSILRVQRAIEELGYRRDIHAANLSRRRSYRFRFYLPQGDHGFFSVLRKAALDQGQARALDRVNVECHDVPALDADALARLLNRIEAGDCDCVAIVGADSPELGAAVARLADLGIAVVTLVSDVESPARALYVGINNIVAGRTAGRLIRLAHSTRPGRILPILGKLGVRDHRERLQGVTEVLREADGITLLPPIEVLDRADRMREHVSVALAANPDVSGIYSIGAGNRALIGILEQIEVPRPFVVLHELSPHSRAALQGDLIDAVIDQKPAEEIAHALDAMKAIADGEIPPQAEITPTIFLKDNLPGPTGDGEHA</sequence>
<dbReference type="InterPro" id="IPR000843">
    <property type="entry name" value="HTH_LacI"/>
</dbReference>
<dbReference type="PANTHER" id="PTHR30146:SF152">
    <property type="entry name" value="TRANSCRIPTIONAL REGULATORY PROTEIN"/>
    <property type="match status" value="1"/>
</dbReference>
<dbReference type="SMART" id="SM00354">
    <property type="entry name" value="HTH_LACI"/>
    <property type="match status" value="1"/>
</dbReference>
<dbReference type="RefSeq" id="WP_089345673.1">
    <property type="nucleotide sequence ID" value="NZ_CP067131.1"/>
</dbReference>
<dbReference type="EMBL" id="FZQB01000018">
    <property type="protein sequence ID" value="SNT76351.1"/>
    <property type="molecule type" value="Genomic_DNA"/>
</dbReference>
<dbReference type="InterPro" id="IPR010982">
    <property type="entry name" value="Lambda_DNA-bd_dom_sf"/>
</dbReference>
<keyword evidence="1" id="KW-0805">Transcription regulation</keyword>
<dbReference type="GO" id="GO:0000976">
    <property type="term" value="F:transcription cis-regulatory region binding"/>
    <property type="evidence" value="ECO:0007669"/>
    <property type="project" value="TreeGrafter"/>
</dbReference>
<dbReference type="InterPro" id="IPR028082">
    <property type="entry name" value="Peripla_BP_I"/>
</dbReference>
<dbReference type="AlphaFoldDB" id="A0A239Q1B2"/>
<dbReference type="PROSITE" id="PS50932">
    <property type="entry name" value="HTH_LACI_2"/>
    <property type="match status" value="1"/>
</dbReference>
<keyword evidence="6" id="KW-1185">Reference proteome</keyword>
<dbReference type="GO" id="GO:0003700">
    <property type="term" value="F:DNA-binding transcription factor activity"/>
    <property type="evidence" value="ECO:0007669"/>
    <property type="project" value="TreeGrafter"/>
</dbReference>
<dbReference type="SUPFAM" id="SSF53822">
    <property type="entry name" value="Periplasmic binding protein-like I"/>
    <property type="match status" value="1"/>
</dbReference>
<dbReference type="SUPFAM" id="SSF47413">
    <property type="entry name" value="lambda repressor-like DNA-binding domains"/>
    <property type="match status" value="1"/>
</dbReference>
<name>A0A239Q1B2_9RHOB</name>
<protein>
    <submittedName>
        <fullName evidence="5">Transcriptional regulator, LacI family</fullName>
    </submittedName>
</protein>
<dbReference type="Pfam" id="PF00356">
    <property type="entry name" value="LacI"/>
    <property type="match status" value="1"/>
</dbReference>
<keyword evidence="3" id="KW-0804">Transcription</keyword>
<dbReference type="CDD" id="cd06307">
    <property type="entry name" value="PBP1_sugar_binding"/>
    <property type="match status" value="1"/>
</dbReference>
<dbReference type="OrthoDB" id="9805774at2"/>